<evidence type="ECO:0000313" key="1">
    <source>
        <dbReference type="EMBL" id="KAK7471889.1"/>
    </source>
</evidence>
<protein>
    <submittedName>
        <fullName evidence="1">Uncharacterized protein</fullName>
    </submittedName>
</protein>
<sequence length="133" mass="15018">MYSFTRTGSWTRCGHVQLHKDRELDHVQLHKDRELDKVWPCTASQGPGVEQASQGPGVEQGVTMYSFTRPGSWTRCGHVQLHKDRELDKVWPCTASQGPGVGQGVAMYSFTRPGSWTRCSHVQLHKARELDKV</sequence>
<organism evidence="1 2">
    <name type="scientific">Batillaria attramentaria</name>
    <dbReference type="NCBI Taxonomy" id="370345"/>
    <lineage>
        <taxon>Eukaryota</taxon>
        <taxon>Metazoa</taxon>
        <taxon>Spiralia</taxon>
        <taxon>Lophotrochozoa</taxon>
        <taxon>Mollusca</taxon>
        <taxon>Gastropoda</taxon>
        <taxon>Caenogastropoda</taxon>
        <taxon>Sorbeoconcha</taxon>
        <taxon>Cerithioidea</taxon>
        <taxon>Batillariidae</taxon>
        <taxon>Batillaria</taxon>
    </lineage>
</organism>
<proteinExistence type="predicted"/>
<evidence type="ECO:0000313" key="2">
    <source>
        <dbReference type="Proteomes" id="UP001519460"/>
    </source>
</evidence>
<dbReference type="AlphaFoldDB" id="A0ABD0JED2"/>
<comment type="caution">
    <text evidence="1">The sequence shown here is derived from an EMBL/GenBank/DDBJ whole genome shotgun (WGS) entry which is preliminary data.</text>
</comment>
<accession>A0ABD0JED2</accession>
<name>A0ABD0JED2_9CAEN</name>
<keyword evidence="2" id="KW-1185">Reference proteome</keyword>
<reference evidence="1 2" key="1">
    <citation type="journal article" date="2023" name="Sci. Data">
        <title>Genome assembly of the Korean intertidal mud-creeper Batillaria attramentaria.</title>
        <authorList>
            <person name="Patra A.K."/>
            <person name="Ho P.T."/>
            <person name="Jun S."/>
            <person name="Lee S.J."/>
            <person name="Kim Y."/>
            <person name="Won Y.J."/>
        </authorList>
    </citation>
    <scope>NUCLEOTIDE SEQUENCE [LARGE SCALE GENOMIC DNA]</scope>
    <source>
        <strain evidence="1">Wonlab-2016</strain>
    </source>
</reference>
<dbReference type="EMBL" id="JACVVK020000475">
    <property type="protein sequence ID" value="KAK7471889.1"/>
    <property type="molecule type" value="Genomic_DNA"/>
</dbReference>
<gene>
    <name evidence="1" type="ORF">BaRGS_00035473</name>
</gene>
<dbReference type="Proteomes" id="UP001519460">
    <property type="component" value="Unassembled WGS sequence"/>
</dbReference>